<reference evidence="1 2" key="1">
    <citation type="submission" date="2014-12" db="EMBL/GenBank/DDBJ databases">
        <title>Genome assembly of Enhygromyxa salina DSM 15201.</title>
        <authorList>
            <person name="Sharma G."/>
            <person name="Subramanian S."/>
        </authorList>
    </citation>
    <scope>NUCLEOTIDE SEQUENCE [LARGE SCALE GENOMIC DNA]</scope>
    <source>
        <strain evidence="1 2">DSM 15201</strain>
    </source>
</reference>
<sequence length="88" mass="10078">MDDNRRDDRDRGDTYTDLVDAVVRGTLHGTGTLDELRLRRAYIVELGDWEQMIAELFMDVLADEGCLRRARTPSSPGVRGTYIVEFDE</sequence>
<name>A0A0C2CXV6_9BACT</name>
<gene>
    <name evidence="1" type="ORF">DB30_06818</name>
</gene>
<accession>A0A0C2CXV6</accession>
<proteinExistence type="predicted"/>
<organism evidence="1 2">
    <name type="scientific">Enhygromyxa salina</name>
    <dbReference type="NCBI Taxonomy" id="215803"/>
    <lineage>
        <taxon>Bacteria</taxon>
        <taxon>Pseudomonadati</taxon>
        <taxon>Myxococcota</taxon>
        <taxon>Polyangia</taxon>
        <taxon>Nannocystales</taxon>
        <taxon>Nannocystaceae</taxon>
        <taxon>Enhygromyxa</taxon>
    </lineage>
</organism>
<dbReference type="EMBL" id="JMCC02000073">
    <property type="protein sequence ID" value="KIG14475.1"/>
    <property type="molecule type" value="Genomic_DNA"/>
</dbReference>
<evidence type="ECO:0000313" key="2">
    <source>
        <dbReference type="Proteomes" id="UP000031599"/>
    </source>
</evidence>
<dbReference type="AlphaFoldDB" id="A0A0C2CXV6"/>
<protein>
    <submittedName>
        <fullName evidence="1">Uncharacterized protein</fullName>
    </submittedName>
</protein>
<comment type="caution">
    <text evidence="1">The sequence shown here is derived from an EMBL/GenBank/DDBJ whole genome shotgun (WGS) entry which is preliminary data.</text>
</comment>
<dbReference type="Proteomes" id="UP000031599">
    <property type="component" value="Unassembled WGS sequence"/>
</dbReference>
<evidence type="ECO:0000313" key="1">
    <source>
        <dbReference type="EMBL" id="KIG14475.1"/>
    </source>
</evidence>
<dbReference type="RefSeq" id="WP_052553704.1">
    <property type="nucleotide sequence ID" value="NZ_JMCC02000073.1"/>
</dbReference>